<proteinExistence type="predicted"/>
<gene>
    <name evidence="1" type="ORF">FPE_LOCUS7468</name>
</gene>
<dbReference type="AlphaFoldDB" id="A0AAD1Z0I5"/>
<keyword evidence="2" id="KW-1185">Reference proteome</keyword>
<dbReference type="EMBL" id="OU503039">
    <property type="protein sequence ID" value="CAI9760038.1"/>
    <property type="molecule type" value="Genomic_DNA"/>
</dbReference>
<name>A0AAD1Z0I5_9LAMI</name>
<sequence length="138" mass="15226">MRNWPIYEDEEAQTKKKPTIDLRRKRNRNLVVLCFAEAAFPNLISTHSFPFEFQHDKKLSVEVPWRRTLSRAAAAVILGKSKVNMGGGRWRNAVAGCAGGVGRENHVCCCCHVGIFASATFVGVGPPLSNAAQYVNLP</sequence>
<organism evidence="1 2">
    <name type="scientific">Fraxinus pennsylvanica</name>
    <dbReference type="NCBI Taxonomy" id="56036"/>
    <lineage>
        <taxon>Eukaryota</taxon>
        <taxon>Viridiplantae</taxon>
        <taxon>Streptophyta</taxon>
        <taxon>Embryophyta</taxon>
        <taxon>Tracheophyta</taxon>
        <taxon>Spermatophyta</taxon>
        <taxon>Magnoliopsida</taxon>
        <taxon>eudicotyledons</taxon>
        <taxon>Gunneridae</taxon>
        <taxon>Pentapetalae</taxon>
        <taxon>asterids</taxon>
        <taxon>lamiids</taxon>
        <taxon>Lamiales</taxon>
        <taxon>Oleaceae</taxon>
        <taxon>Oleeae</taxon>
        <taxon>Fraxinus</taxon>
    </lineage>
</organism>
<accession>A0AAD1Z0I5</accession>
<protein>
    <submittedName>
        <fullName evidence="1">Uncharacterized protein</fullName>
    </submittedName>
</protein>
<dbReference type="Proteomes" id="UP000834106">
    <property type="component" value="Chromosome 4"/>
</dbReference>
<evidence type="ECO:0000313" key="2">
    <source>
        <dbReference type="Proteomes" id="UP000834106"/>
    </source>
</evidence>
<evidence type="ECO:0000313" key="1">
    <source>
        <dbReference type="EMBL" id="CAI9760038.1"/>
    </source>
</evidence>
<reference evidence="1" key="1">
    <citation type="submission" date="2023-05" db="EMBL/GenBank/DDBJ databases">
        <authorList>
            <person name="Huff M."/>
        </authorList>
    </citation>
    <scope>NUCLEOTIDE SEQUENCE</scope>
</reference>